<evidence type="ECO:0000256" key="1">
    <source>
        <dbReference type="ARBA" id="ARBA00004123"/>
    </source>
</evidence>
<feature type="compositionally biased region" description="Low complexity" evidence="9">
    <location>
        <begin position="583"/>
        <end position="601"/>
    </location>
</feature>
<evidence type="ECO:0000256" key="3">
    <source>
        <dbReference type="ARBA" id="ARBA00006187"/>
    </source>
</evidence>
<organism evidence="10 11">
    <name type="scientific">Apostasia shenzhenica</name>
    <dbReference type="NCBI Taxonomy" id="1088818"/>
    <lineage>
        <taxon>Eukaryota</taxon>
        <taxon>Viridiplantae</taxon>
        <taxon>Streptophyta</taxon>
        <taxon>Embryophyta</taxon>
        <taxon>Tracheophyta</taxon>
        <taxon>Spermatophyta</taxon>
        <taxon>Magnoliopsida</taxon>
        <taxon>Liliopsida</taxon>
        <taxon>Asparagales</taxon>
        <taxon>Orchidaceae</taxon>
        <taxon>Apostasioideae</taxon>
        <taxon>Apostasia</taxon>
    </lineage>
</organism>
<dbReference type="GO" id="GO:0005819">
    <property type="term" value="C:spindle"/>
    <property type="evidence" value="ECO:0007669"/>
    <property type="project" value="TreeGrafter"/>
</dbReference>
<protein>
    <submittedName>
        <fullName evidence="10">65-kDa microtubule-associated protein 6</fullName>
    </submittedName>
</protein>
<evidence type="ECO:0000256" key="8">
    <source>
        <dbReference type="SAM" id="Coils"/>
    </source>
</evidence>
<dbReference type="STRING" id="1088818.A0A2I0B4Q7"/>
<dbReference type="GO" id="GO:0008017">
    <property type="term" value="F:microtubule binding"/>
    <property type="evidence" value="ECO:0007669"/>
    <property type="project" value="InterPro"/>
</dbReference>
<proteinExistence type="inferred from homology"/>
<comment type="similarity">
    <text evidence="3">Belongs to the MAP65/ASE1 family.</text>
</comment>
<evidence type="ECO:0000256" key="5">
    <source>
        <dbReference type="ARBA" id="ARBA00022553"/>
    </source>
</evidence>
<keyword evidence="4" id="KW-0963">Cytoplasm</keyword>
<accession>A0A2I0B4Q7</accession>
<evidence type="ECO:0000256" key="9">
    <source>
        <dbReference type="SAM" id="MobiDB-lite"/>
    </source>
</evidence>
<name>A0A2I0B4Q7_9ASPA</name>
<dbReference type="PANTHER" id="PTHR19321">
    <property type="entry name" value="PROTEIN REGULATOR OF CYTOKINESIS 1 PRC1-RELATED"/>
    <property type="match status" value="1"/>
</dbReference>
<dbReference type="FunFam" id="1.20.58.1520:FF:000002">
    <property type="entry name" value="65-kDa microtubule-associated protein 6"/>
    <property type="match status" value="1"/>
</dbReference>
<comment type="subcellular location">
    <subcellularLocation>
        <location evidence="2">Cytoplasm</location>
    </subcellularLocation>
    <subcellularLocation>
        <location evidence="1">Nucleus</location>
    </subcellularLocation>
</comment>
<evidence type="ECO:0000256" key="7">
    <source>
        <dbReference type="ARBA" id="ARBA00023242"/>
    </source>
</evidence>
<evidence type="ECO:0000313" key="10">
    <source>
        <dbReference type="EMBL" id="PKA62770.1"/>
    </source>
</evidence>
<feature type="compositionally biased region" description="Polar residues" evidence="9">
    <location>
        <begin position="510"/>
        <end position="524"/>
    </location>
</feature>
<gene>
    <name evidence="10" type="primary">MAP65-6</name>
    <name evidence="10" type="ORF">AXF42_Ash020042</name>
</gene>
<reference evidence="10 11" key="1">
    <citation type="journal article" date="2017" name="Nature">
        <title>The Apostasia genome and the evolution of orchids.</title>
        <authorList>
            <person name="Zhang G.Q."/>
            <person name="Liu K.W."/>
            <person name="Li Z."/>
            <person name="Lohaus R."/>
            <person name="Hsiao Y.Y."/>
            <person name="Niu S.C."/>
            <person name="Wang J.Y."/>
            <person name="Lin Y.C."/>
            <person name="Xu Q."/>
            <person name="Chen L.J."/>
            <person name="Yoshida K."/>
            <person name="Fujiwara S."/>
            <person name="Wang Z.W."/>
            <person name="Zhang Y.Q."/>
            <person name="Mitsuda N."/>
            <person name="Wang M."/>
            <person name="Liu G.H."/>
            <person name="Pecoraro L."/>
            <person name="Huang H.X."/>
            <person name="Xiao X.J."/>
            <person name="Lin M."/>
            <person name="Wu X.Y."/>
            <person name="Wu W.L."/>
            <person name="Chen Y.Y."/>
            <person name="Chang S.B."/>
            <person name="Sakamoto S."/>
            <person name="Ohme-Takagi M."/>
            <person name="Yagi M."/>
            <person name="Zeng S.J."/>
            <person name="Shen C.Y."/>
            <person name="Yeh C.M."/>
            <person name="Luo Y.B."/>
            <person name="Tsai W.C."/>
            <person name="Van de Peer Y."/>
            <person name="Liu Z.J."/>
        </authorList>
    </citation>
    <scope>NUCLEOTIDE SEQUENCE [LARGE SCALE GENOMIC DNA]</scope>
    <source>
        <strain evidence="11">cv. Shenzhen</strain>
        <tissue evidence="10">Stem</tissue>
    </source>
</reference>
<dbReference type="PANTHER" id="PTHR19321:SF0">
    <property type="entry name" value="65-KDA MICROTUBULE-ASSOCIATED PROTEIN 6"/>
    <property type="match status" value="1"/>
</dbReference>
<evidence type="ECO:0000256" key="6">
    <source>
        <dbReference type="ARBA" id="ARBA00022701"/>
    </source>
</evidence>
<dbReference type="EMBL" id="KZ451914">
    <property type="protein sequence ID" value="PKA62770.1"/>
    <property type="molecule type" value="Genomic_DNA"/>
</dbReference>
<keyword evidence="5" id="KW-0597">Phosphoprotein</keyword>
<dbReference type="GO" id="GO:0005634">
    <property type="term" value="C:nucleus"/>
    <property type="evidence" value="ECO:0007669"/>
    <property type="project" value="UniProtKB-SubCell"/>
</dbReference>
<dbReference type="Gene3D" id="1.20.58.1520">
    <property type="match status" value="1"/>
</dbReference>
<evidence type="ECO:0000256" key="4">
    <source>
        <dbReference type="ARBA" id="ARBA00022490"/>
    </source>
</evidence>
<dbReference type="Proteomes" id="UP000236161">
    <property type="component" value="Unassembled WGS sequence"/>
</dbReference>
<keyword evidence="7" id="KW-0539">Nucleus</keyword>
<evidence type="ECO:0000256" key="2">
    <source>
        <dbReference type="ARBA" id="ARBA00004496"/>
    </source>
</evidence>
<dbReference type="AlphaFoldDB" id="A0A2I0B4Q7"/>
<dbReference type="OrthoDB" id="642895at2759"/>
<dbReference type="InterPro" id="IPR007145">
    <property type="entry name" value="MAP65_Ase1_PRC1"/>
</dbReference>
<feature type="region of interest" description="Disordered" evidence="9">
    <location>
        <begin position="580"/>
        <end position="601"/>
    </location>
</feature>
<dbReference type="GO" id="GO:0005737">
    <property type="term" value="C:cytoplasm"/>
    <property type="evidence" value="ECO:0007669"/>
    <property type="project" value="UniProtKB-SubCell"/>
</dbReference>
<keyword evidence="11" id="KW-1185">Reference proteome</keyword>
<sequence length="601" mass="68323">MVGGGAVRLSLTSINMETTCGALLSELEQIWTEIGETDAEKDEMLLELERECLQVYRKKVDEASNTRALLRRSIATKEAEFATLVASLGEHNVHMQTDKRQTSLKEQLSYITPVVENLKLKKEESLKQLVEIKSEIDKIRAEIDGRQVQLNVNNMEETELSIRKLNDYQAQLRSLQKEKSERLHKILEDINEVHSLCSVLDSDFSKTVDEVHPSLHETGLMQFTNISDSTLKGLSQLIQKLKSEKKTRVQKLREVVESLLELWNLLNSPKEERKQFEKLSSILSSSEDTVAYTGILSVETIKEAVAEVERLNALKASKMKDLVLKKRLELEEVCQQAHIEPDMSTAPEKLNALMDSGLVDPSELLTNIEAQIAKAKEECNIRKDIMDKVSKWQAACAEEKWLEEYNQDENRYNAGRGGHLNLKRAEKARLAATKIPAIVDNLMNKTLSWEDERNKPFLYDGVRLVTLLEEYKLAREQREEEKKRFRDHKKLQNLLLTEKEAMFGSKPSPKRSTSFRKPNGNENGFMTPKPRRISAGSATPELLTPRSFSGRHNSHFKELRRLSTTPLNFVAIPKEDTVSSFASISGSEPGSPPRGSQDVRV</sequence>
<keyword evidence="8" id="KW-0175">Coiled coil</keyword>
<keyword evidence="6" id="KW-0493">Microtubule</keyword>
<dbReference type="GO" id="GO:0005874">
    <property type="term" value="C:microtubule"/>
    <property type="evidence" value="ECO:0007669"/>
    <property type="project" value="UniProtKB-KW"/>
</dbReference>
<evidence type="ECO:0000313" key="11">
    <source>
        <dbReference type="Proteomes" id="UP000236161"/>
    </source>
</evidence>
<dbReference type="Pfam" id="PF03999">
    <property type="entry name" value="MAP65_ASE1"/>
    <property type="match status" value="1"/>
</dbReference>
<feature type="region of interest" description="Disordered" evidence="9">
    <location>
        <begin position="503"/>
        <end position="550"/>
    </location>
</feature>
<feature type="coiled-coil region" evidence="8">
    <location>
        <begin position="115"/>
        <end position="185"/>
    </location>
</feature>
<feature type="coiled-coil region" evidence="8">
    <location>
        <begin position="464"/>
        <end position="491"/>
    </location>
</feature>
<dbReference type="GO" id="GO:0000226">
    <property type="term" value="P:microtubule cytoskeleton organization"/>
    <property type="evidence" value="ECO:0007669"/>
    <property type="project" value="InterPro"/>
</dbReference>